<dbReference type="EMBL" id="CP015879">
    <property type="protein sequence ID" value="ANI18802.1"/>
    <property type="molecule type" value="Genomic_DNA"/>
</dbReference>
<evidence type="ECO:0000313" key="2">
    <source>
        <dbReference type="Proteomes" id="UP000077748"/>
    </source>
</evidence>
<dbReference type="AlphaFoldDB" id="A0A1A9KMQ0"/>
<reference evidence="1 2" key="1">
    <citation type="submission" date="2016-05" db="EMBL/GenBank/DDBJ databases">
        <title>Genome Sequence of Pseudomonas citronellolis Strain SJTE-3, an Estrogens and Persistent Organic Pollutants degradation strain.</title>
        <authorList>
            <person name="Liang R."/>
        </authorList>
    </citation>
    <scope>NUCLEOTIDE SEQUENCE [LARGE SCALE GENOMIC DNA]</scope>
    <source>
        <strain evidence="1 2">SJTE-3</strain>
        <plasmid evidence="2">Plasmid prbl16</plasmid>
    </source>
</reference>
<dbReference type="GeneID" id="93444839"/>
<protein>
    <submittedName>
        <fullName evidence="1">Uncharacterized protein</fullName>
    </submittedName>
</protein>
<keyword evidence="1" id="KW-0614">Plasmid</keyword>
<geneLocation type="plasmid" evidence="2">
    <name>prbl16</name>
</geneLocation>
<organism evidence="1 2">
    <name type="scientific">Pseudomonas citronellolis</name>
    <dbReference type="NCBI Taxonomy" id="53408"/>
    <lineage>
        <taxon>Bacteria</taxon>
        <taxon>Pseudomonadati</taxon>
        <taxon>Pseudomonadota</taxon>
        <taxon>Gammaproteobacteria</taxon>
        <taxon>Pseudomonadales</taxon>
        <taxon>Pseudomonadaceae</taxon>
        <taxon>Pseudomonas</taxon>
    </lineage>
</organism>
<name>A0A1A9KMQ0_9PSED</name>
<dbReference type="Proteomes" id="UP000077748">
    <property type="component" value="Plasmid pRBL16"/>
</dbReference>
<accession>A0A1A9KMQ0</accession>
<sequence length="337" mass="38392">MKKEIRDALAKGYVDEYEHSVRRRSETFLALLNSLRTAARSATEKLMQLEIALSRFPIEQDGRTISTFWKWRASRKSSGSLRLYLKCNERIEGRLQSYRKAILPDAEPDVIDLLTSLLGKRLTTEFLNDLGDLLHFSERVSRWAHTLGMPLDIDVVRFGSVISAWVGAIERLGGSAPMKLETLIGRFELVDSELQEALIEFNQARQPVRYRSIICRQDVDQSDPLGPSQPIFRVVRIFNRVTGARKTEPIEEFKRSMLRAEMKASLAKELGRNPTPGEVAEAIGRQKRRPPTQWITSDVISHCYLGKHSGSILRQQKTIAASMDEWLALRGLFQALL</sequence>
<dbReference type="RefSeq" id="WP_010794288.1">
    <property type="nucleotide sequence ID" value="NZ_CP015879.1"/>
</dbReference>
<gene>
    <name evidence="1" type="ORF">A9C11_32610</name>
</gene>
<proteinExistence type="predicted"/>
<evidence type="ECO:0000313" key="1">
    <source>
        <dbReference type="EMBL" id="ANI18802.1"/>
    </source>
</evidence>